<organism evidence="9 10">
    <name type="scientific">Bacteroides reticulotermitis</name>
    <dbReference type="NCBI Taxonomy" id="1133319"/>
    <lineage>
        <taxon>Bacteria</taxon>
        <taxon>Pseudomonadati</taxon>
        <taxon>Bacteroidota</taxon>
        <taxon>Bacteroidia</taxon>
        <taxon>Bacteroidales</taxon>
        <taxon>Bacteroidaceae</taxon>
        <taxon>Bacteroides</taxon>
    </lineage>
</organism>
<accession>A0A840D1T7</accession>
<evidence type="ECO:0000256" key="1">
    <source>
        <dbReference type="ARBA" id="ARBA00004442"/>
    </source>
</evidence>
<feature type="chain" id="PRO_5032810210" description="Major fimbrial subunit protein N-terminal domain-containing protein" evidence="8">
    <location>
        <begin position="30"/>
        <end position="350"/>
    </location>
</feature>
<keyword evidence="5" id="KW-0564">Palmitate</keyword>
<dbReference type="EMBL" id="JACIER010000037">
    <property type="protein sequence ID" value="MBB4046437.1"/>
    <property type="molecule type" value="Genomic_DNA"/>
</dbReference>
<dbReference type="GO" id="GO:0009279">
    <property type="term" value="C:cell outer membrane"/>
    <property type="evidence" value="ECO:0007669"/>
    <property type="project" value="UniProtKB-SubCell"/>
</dbReference>
<dbReference type="PROSITE" id="PS51257">
    <property type="entry name" value="PROKAR_LIPOPROTEIN"/>
    <property type="match status" value="1"/>
</dbReference>
<evidence type="ECO:0000256" key="4">
    <source>
        <dbReference type="ARBA" id="ARBA00023136"/>
    </source>
</evidence>
<evidence type="ECO:0000256" key="7">
    <source>
        <dbReference type="ARBA" id="ARBA00023288"/>
    </source>
</evidence>
<comment type="subcellular location">
    <subcellularLocation>
        <location evidence="1">Cell outer membrane</location>
    </subcellularLocation>
</comment>
<comment type="similarity">
    <text evidence="2">Belongs to the bacteroidetes fimbrillin superfamily. FimB/Mfa2 family.</text>
</comment>
<keyword evidence="10" id="KW-1185">Reference proteome</keyword>
<evidence type="ECO:0000313" key="10">
    <source>
        <dbReference type="Proteomes" id="UP000560658"/>
    </source>
</evidence>
<dbReference type="RefSeq" id="WP_044165812.1">
    <property type="nucleotide sequence ID" value="NZ_JACIER010000037.1"/>
</dbReference>
<keyword evidence="4" id="KW-0472">Membrane</keyword>
<reference evidence="9" key="1">
    <citation type="submission" date="2020-08" db="EMBL/GenBank/DDBJ databases">
        <title>Genomic Encyclopedia of Type Strains, Phase IV (KMG-IV): sequencing the most valuable type-strain genomes for metagenomic binning, comparative biology and taxonomic classification.</title>
        <authorList>
            <person name="Goeker M."/>
        </authorList>
    </citation>
    <scope>NUCLEOTIDE SEQUENCE [LARGE SCALE GENOMIC DNA]</scope>
    <source>
        <strain evidence="9">DSM 105720</strain>
    </source>
</reference>
<evidence type="ECO:0000256" key="3">
    <source>
        <dbReference type="ARBA" id="ARBA00022729"/>
    </source>
</evidence>
<comment type="caution">
    <text evidence="9">The sequence shown here is derived from an EMBL/GenBank/DDBJ whole genome shotgun (WGS) entry which is preliminary data.</text>
</comment>
<evidence type="ECO:0000256" key="2">
    <source>
        <dbReference type="ARBA" id="ARBA00007248"/>
    </source>
</evidence>
<dbReference type="Proteomes" id="UP000560658">
    <property type="component" value="Unassembled WGS sequence"/>
</dbReference>
<name>A0A840D1T7_9BACE</name>
<feature type="signal peptide" evidence="8">
    <location>
        <begin position="1"/>
        <end position="29"/>
    </location>
</feature>
<keyword evidence="7" id="KW-0449">Lipoprotein</keyword>
<keyword evidence="3 8" id="KW-0732">Signal</keyword>
<evidence type="ECO:0000313" key="9">
    <source>
        <dbReference type="EMBL" id="MBB4046437.1"/>
    </source>
</evidence>
<gene>
    <name evidence="9" type="ORF">GGR06_004272</name>
</gene>
<keyword evidence="6" id="KW-0998">Cell outer membrane</keyword>
<sequence length="350" mass="38723">MKINKTIYPLGLKKLTAIFCLLLLFVATACEQQSAGVATEEQTVDINLNIFLGLKAVPDNGTEQERKVTSLRVYAFHPNGYLDKMEYVENATGLTGNPYVMDMTIFSGQKIFCLVANEPSRLTSVLSSIKNRWDLQALTMQTSDFTFNDLVQGLLPMTSTTSATITSNHTAPVNLSLERAVAKTEIKIIKDKDNPDVVKLKSIQVRNTPDKSRLMENNLLDVSSSLVNFAAQDHGSVIVGSTPADTLTLHPGYLFEHHTGVGDPATLNSTVLHTVLNIKGTDMEYAIPLHTIASDAQKHNNVLRNHYYRLIVTVGDGALQVDYTIIDWDEETTLDKELGKKTTNQLRINK</sequence>
<dbReference type="AlphaFoldDB" id="A0A840D1T7"/>
<evidence type="ECO:0008006" key="11">
    <source>
        <dbReference type="Google" id="ProtNLM"/>
    </source>
</evidence>
<protein>
    <recommendedName>
        <fullName evidence="11">Major fimbrial subunit protein N-terminal domain-containing protein</fullName>
    </recommendedName>
</protein>
<evidence type="ECO:0000256" key="5">
    <source>
        <dbReference type="ARBA" id="ARBA00023139"/>
    </source>
</evidence>
<evidence type="ECO:0000256" key="8">
    <source>
        <dbReference type="SAM" id="SignalP"/>
    </source>
</evidence>
<dbReference type="InterPro" id="IPR014941">
    <property type="entry name" value="FimB/Mfa2/Mfa3"/>
</dbReference>
<proteinExistence type="inferred from homology"/>
<evidence type="ECO:0000256" key="6">
    <source>
        <dbReference type="ARBA" id="ARBA00023237"/>
    </source>
</evidence>
<dbReference type="Gene3D" id="2.60.40.2580">
    <property type="match status" value="1"/>
</dbReference>
<dbReference type="Pfam" id="PF08842">
    <property type="entry name" value="Mfa2"/>
    <property type="match status" value="1"/>
</dbReference>